<feature type="region of interest" description="Disordered" evidence="1">
    <location>
        <begin position="981"/>
        <end position="1011"/>
    </location>
</feature>
<feature type="compositionally biased region" description="Polar residues" evidence="1">
    <location>
        <begin position="396"/>
        <end position="412"/>
    </location>
</feature>
<dbReference type="Proteomes" id="UP000240883">
    <property type="component" value="Unassembled WGS sequence"/>
</dbReference>
<feature type="compositionally biased region" description="Basic residues" evidence="1">
    <location>
        <begin position="695"/>
        <end position="714"/>
    </location>
</feature>
<feature type="compositionally biased region" description="Polar residues" evidence="1">
    <location>
        <begin position="475"/>
        <end position="494"/>
    </location>
</feature>
<proteinExistence type="predicted"/>
<evidence type="ECO:0000256" key="1">
    <source>
        <dbReference type="SAM" id="MobiDB-lite"/>
    </source>
</evidence>
<evidence type="ECO:0008006" key="4">
    <source>
        <dbReference type="Google" id="ProtNLM"/>
    </source>
</evidence>
<dbReference type="EMBL" id="KZ678132">
    <property type="protein sequence ID" value="PSN69894.1"/>
    <property type="molecule type" value="Genomic_DNA"/>
</dbReference>
<dbReference type="STRING" id="1448308.A0A2T2NWU8"/>
<evidence type="ECO:0000313" key="2">
    <source>
        <dbReference type="EMBL" id="PSN69894.1"/>
    </source>
</evidence>
<dbReference type="OrthoDB" id="3538943at2759"/>
<feature type="compositionally biased region" description="Polar residues" evidence="1">
    <location>
        <begin position="430"/>
        <end position="445"/>
    </location>
</feature>
<feature type="region of interest" description="Disordered" evidence="1">
    <location>
        <begin position="647"/>
        <end position="718"/>
    </location>
</feature>
<sequence>MLHTWLEDAVATSLQLANGWLADRIQARQLGLKLEPPKSSLGLYEDNGSVLDIFEEIHPEHYSTLQIIKSSNTSNSNQEHPLTVTDGTTFVEAELTPQCRYRLPHPRLNSTFDVREYTIRFTSYGPPRLQLRFILNEIDRHNKTAPSNPAAFAPLRECEDIEALALRLKNTRGVDDRRCFRATEGEDEDGIMVPTEHPESDDSIGSPQSPNSQSVFGTQLMPAWNLKEKSAPLGDSIIRNEQNAPTERGDGPSRPAKQAQLLRLLGSNKESTSVPRAMQPPPLRTPPHSEVPGGPSEPYVAEQSKPNISLATDNVTLSVEEKDLSTCNWVEGFHFTRNTFLVPAQQRALLTREDSWQKPPPGHHFPVANVPIEIKIAIEKHVGDRNAFNIDPPESSEGNTDTLPTRELSGNATDDALPRHTSPDNDHQETPSSEAPVSSWSQSASPEPPRPPHMDRVLPPDSSAGEQLAEKNASPRHSSPPQASLHVGTTTGEQNPDRRSSLPVDLMDLMDVDQESEKEDRTDYDEDEMELCEPRVISQDNAEVTGPQDVVHGQKTISLIADPTILVEETPYKVKREQSALPLDNQMACTELEDSSLQQQIPAHKREEPATIPCLRPESSGHDHALVPSTVAVEDMEIAGSFVEMSSVHMPSSPPQLDVKMDLQTAGQGSPSPLEEHPLVIRPVTESTRPSSPSTKRKFIASPSKPRRQSKRREIKIPDLAVSSPVSVDRDSFLRHERKESKQRFLQQRSSLAPCSVDTMGNGEIRHTIEIPGVVEDAPNAQVGSDDDIKIVDIRPVTLASLPAQESRQADPQHNRNIAPPHVSPKEHSSSATSPNPRQTHDSLYLRFKAAYPEYTGDKKHFTRICEQILRLDEQDKMVPKWQWDDYIVRSRTDYKTYTNQCVDECVEPEPYYRFYKDELQMPLYKKGIITGRKVLEVALKDSANGLDKDSLARKKKPHIAPTDTPFTTRQVSHLEDPFITPKMASGPQTLSTTTSQSHSVARLKERRPEPSSIIHPARELHTLTPRHEVYDPPPPSTGNTFADFAYAHQRLTSWTGTTEVDMKNPHWPRTLAVRRSAQLPRDVVDVAEWGDVL</sequence>
<reference evidence="2 3" key="1">
    <citation type="journal article" date="2018" name="Front. Microbiol.">
        <title>Genome-Wide Analysis of Corynespora cassiicola Leaf Fall Disease Putative Effectors.</title>
        <authorList>
            <person name="Lopez D."/>
            <person name="Ribeiro S."/>
            <person name="Label P."/>
            <person name="Fumanal B."/>
            <person name="Venisse J.S."/>
            <person name="Kohler A."/>
            <person name="de Oliveira R.R."/>
            <person name="Labutti K."/>
            <person name="Lipzen A."/>
            <person name="Lail K."/>
            <person name="Bauer D."/>
            <person name="Ohm R.A."/>
            <person name="Barry K.W."/>
            <person name="Spatafora J."/>
            <person name="Grigoriev I.V."/>
            <person name="Martin F.M."/>
            <person name="Pujade-Renaud V."/>
        </authorList>
    </citation>
    <scope>NUCLEOTIDE SEQUENCE [LARGE SCALE GENOMIC DNA]</scope>
    <source>
        <strain evidence="2 3">Philippines</strain>
    </source>
</reference>
<evidence type="ECO:0000313" key="3">
    <source>
        <dbReference type="Proteomes" id="UP000240883"/>
    </source>
</evidence>
<accession>A0A2T2NWU8</accession>
<feature type="compositionally biased region" description="Basic and acidic residues" evidence="1">
    <location>
        <begin position="416"/>
        <end position="429"/>
    </location>
</feature>
<protein>
    <recommendedName>
        <fullName evidence="4">Telomere replication protein EST3</fullName>
    </recommendedName>
</protein>
<feature type="region of interest" description="Disordered" evidence="1">
    <location>
        <begin position="266"/>
        <end position="301"/>
    </location>
</feature>
<organism evidence="2 3">
    <name type="scientific">Corynespora cassiicola Philippines</name>
    <dbReference type="NCBI Taxonomy" id="1448308"/>
    <lineage>
        <taxon>Eukaryota</taxon>
        <taxon>Fungi</taxon>
        <taxon>Dikarya</taxon>
        <taxon>Ascomycota</taxon>
        <taxon>Pezizomycotina</taxon>
        <taxon>Dothideomycetes</taxon>
        <taxon>Pleosporomycetidae</taxon>
        <taxon>Pleosporales</taxon>
        <taxon>Corynesporascaceae</taxon>
        <taxon>Corynespora</taxon>
    </lineage>
</organism>
<keyword evidence="3" id="KW-1185">Reference proteome</keyword>
<feature type="compositionally biased region" description="Polar residues" evidence="1">
    <location>
        <begin position="203"/>
        <end position="216"/>
    </location>
</feature>
<feature type="region of interest" description="Disordered" evidence="1">
    <location>
        <begin position="386"/>
        <end position="527"/>
    </location>
</feature>
<feature type="compositionally biased region" description="Low complexity" evidence="1">
    <location>
        <begin position="989"/>
        <end position="1000"/>
    </location>
</feature>
<gene>
    <name evidence="2" type="ORF">BS50DRAFT_661859</name>
</gene>
<feature type="compositionally biased region" description="Polar residues" evidence="1">
    <location>
        <begin position="685"/>
        <end position="694"/>
    </location>
</feature>
<feature type="compositionally biased region" description="Acidic residues" evidence="1">
    <location>
        <begin position="508"/>
        <end position="527"/>
    </location>
</feature>
<feature type="region of interest" description="Disordered" evidence="1">
    <location>
        <begin position="804"/>
        <end position="840"/>
    </location>
</feature>
<dbReference type="AlphaFoldDB" id="A0A2T2NWU8"/>
<name>A0A2T2NWU8_CORCC</name>
<feature type="region of interest" description="Disordered" evidence="1">
    <location>
        <begin position="185"/>
        <end position="216"/>
    </location>
</feature>